<dbReference type="VEuPathDB" id="FungiDB:LCOR_00899.1"/>
<accession>A0A068RHM9</accession>
<keyword evidence="2" id="KW-1185">Reference proteome</keyword>
<protein>
    <submittedName>
        <fullName evidence="1">Uncharacterized protein</fullName>
    </submittedName>
</protein>
<dbReference type="AlphaFoldDB" id="A0A068RHM9"/>
<sequence>MPPRQAKTNVPTTFHAHMEWRRVLPHCELLKGEGKGVQCNGCEHEDNLVIEGLPRRDTGHQRFALDQDGILAHISPTH</sequence>
<comment type="caution">
    <text evidence="1">The sequence shown here is derived from an EMBL/GenBank/DDBJ whole genome shotgun (WGS) entry which is preliminary data.</text>
</comment>
<name>A0A068RHM9_9FUNG</name>
<dbReference type="Proteomes" id="UP000027586">
    <property type="component" value="Unassembled WGS sequence"/>
</dbReference>
<gene>
    <name evidence="1" type="ORF">LCOR_00899.1</name>
</gene>
<reference evidence="1" key="1">
    <citation type="submission" date="2013-08" db="EMBL/GenBank/DDBJ databases">
        <title>Gene expansion shapes genome architecture in the human pathogen Lichtheimia corymbifera: an evolutionary genomics analysis in the ancient terrestrial Mucorales (Mucoromycotina).</title>
        <authorList>
            <person name="Schwartze V.U."/>
            <person name="Winter S."/>
            <person name="Shelest E."/>
            <person name="Marcet-Houben M."/>
            <person name="Horn F."/>
            <person name="Wehner S."/>
            <person name="Hoffmann K."/>
            <person name="Riege K."/>
            <person name="Sammeth M."/>
            <person name="Nowrousian M."/>
            <person name="Valiante V."/>
            <person name="Linde J."/>
            <person name="Jacobsen I.D."/>
            <person name="Marz M."/>
            <person name="Brakhage A.A."/>
            <person name="Gabaldon T."/>
            <person name="Bocker S."/>
            <person name="Voigt K."/>
        </authorList>
    </citation>
    <scope>NUCLEOTIDE SEQUENCE [LARGE SCALE GENOMIC DNA]</scope>
    <source>
        <strain evidence="1">FSU 9682</strain>
    </source>
</reference>
<evidence type="ECO:0000313" key="1">
    <source>
        <dbReference type="EMBL" id="CDH49142.1"/>
    </source>
</evidence>
<organism evidence="1 2">
    <name type="scientific">Lichtheimia corymbifera JMRC:FSU:9682</name>
    <dbReference type="NCBI Taxonomy" id="1263082"/>
    <lineage>
        <taxon>Eukaryota</taxon>
        <taxon>Fungi</taxon>
        <taxon>Fungi incertae sedis</taxon>
        <taxon>Mucoromycota</taxon>
        <taxon>Mucoromycotina</taxon>
        <taxon>Mucoromycetes</taxon>
        <taxon>Mucorales</taxon>
        <taxon>Lichtheimiaceae</taxon>
        <taxon>Lichtheimia</taxon>
    </lineage>
</organism>
<evidence type="ECO:0000313" key="2">
    <source>
        <dbReference type="Proteomes" id="UP000027586"/>
    </source>
</evidence>
<proteinExistence type="predicted"/>
<dbReference type="EMBL" id="CBTN010000002">
    <property type="protein sequence ID" value="CDH49142.1"/>
    <property type="molecule type" value="Genomic_DNA"/>
</dbReference>